<proteinExistence type="predicted"/>
<gene>
    <name evidence="1" type="ORF">UFOPK3401_01112</name>
</gene>
<name>A0A6J7EA14_9ZZZZ</name>
<reference evidence="1" key="1">
    <citation type="submission" date="2020-05" db="EMBL/GenBank/DDBJ databases">
        <authorList>
            <person name="Chiriac C."/>
            <person name="Salcher M."/>
            <person name="Ghai R."/>
            <person name="Kavagutti S V."/>
        </authorList>
    </citation>
    <scope>NUCLEOTIDE SEQUENCE</scope>
</reference>
<sequence length="157" mass="16959">MTSVTATSYKRRWHDVTNADHSVVNVSFENGVNAEFIHSDLAAVLKPKYYVLGTEGAIVGNWRHERLLSRTGIGTMAEELFAPADAPADLTLVNADGDRTALAPVSPRTHGFHRELADQLVASLPLSVRPEQSRDVVAVMEAAEISASRGSSPIKPL</sequence>
<dbReference type="AlphaFoldDB" id="A0A6J7EA14"/>
<accession>A0A6J7EA14</accession>
<dbReference type="SUPFAM" id="SSF55347">
    <property type="entry name" value="Glyceraldehyde-3-phosphate dehydrogenase-like, C-terminal domain"/>
    <property type="match status" value="1"/>
</dbReference>
<evidence type="ECO:0000313" key="1">
    <source>
        <dbReference type="EMBL" id="CAB4876593.1"/>
    </source>
</evidence>
<protein>
    <submittedName>
        <fullName evidence="1">Unannotated protein</fullName>
    </submittedName>
</protein>
<organism evidence="1">
    <name type="scientific">freshwater metagenome</name>
    <dbReference type="NCBI Taxonomy" id="449393"/>
    <lineage>
        <taxon>unclassified sequences</taxon>
        <taxon>metagenomes</taxon>
        <taxon>ecological metagenomes</taxon>
    </lineage>
</organism>
<dbReference type="Gene3D" id="3.30.360.10">
    <property type="entry name" value="Dihydrodipicolinate Reductase, domain 2"/>
    <property type="match status" value="1"/>
</dbReference>
<dbReference type="EMBL" id="CAFBLM010000053">
    <property type="protein sequence ID" value="CAB4876593.1"/>
    <property type="molecule type" value="Genomic_DNA"/>
</dbReference>